<dbReference type="InterPro" id="IPR001461">
    <property type="entry name" value="Aspartic_peptidase_A1"/>
</dbReference>
<dbReference type="EMBL" id="HG996467">
    <property type="protein sequence ID" value="CAG1860693.1"/>
    <property type="molecule type" value="Genomic_DNA"/>
</dbReference>
<comment type="similarity">
    <text evidence="1">Belongs to the peptidase A1 family.</text>
</comment>
<keyword evidence="7" id="KW-0325">Glycoprotein</keyword>
<evidence type="ECO:0000313" key="11">
    <source>
        <dbReference type="EMBL" id="CAG1860693.1"/>
    </source>
</evidence>
<reference evidence="11" key="1">
    <citation type="submission" date="2021-03" db="EMBL/GenBank/DDBJ databases">
        <authorList>
            <consortium name="Genoscope - CEA"/>
            <person name="William W."/>
        </authorList>
    </citation>
    <scope>NUCLEOTIDE SEQUENCE</scope>
    <source>
        <strain evidence="11">Doubled-haploid Pahang</strain>
    </source>
</reference>
<feature type="non-terminal residue" evidence="11">
    <location>
        <position position="1"/>
    </location>
</feature>
<dbReference type="FunFam" id="2.40.70.10:FF:000022">
    <property type="entry name" value="Aspartyl protease AED3"/>
    <property type="match status" value="1"/>
</dbReference>
<keyword evidence="9" id="KW-1133">Transmembrane helix</keyword>
<dbReference type="Gene3D" id="2.40.70.10">
    <property type="entry name" value="Acid Proteases"/>
    <property type="match status" value="2"/>
</dbReference>
<proteinExistence type="inferred from homology"/>
<evidence type="ECO:0000256" key="3">
    <source>
        <dbReference type="ARBA" id="ARBA00022729"/>
    </source>
</evidence>
<dbReference type="GO" id="GO:0004190">
    <property type="term" value="F:aspartic-type endopeptidase activity"/>
    <property type="evidence" value="ECO:0007669"/>
    <property type="project" value="UniProtKB-KW"/>
</dbReference>
<evidence type="ECO:0000256" key="6">
    <source>
        <dbReference type="ARBA" id="ARBA00023157"/>
    </source>
</evidence>
<dbReference type="Pfam" id="PF14541">
    <property type="entry name" value="TAXi_C"/>
    <property type="match status" value="1"/>
</dbReference>
<keyword evidence="2" id="KW-0645">Protease</keyword>
<evidence type="ECO:0000256" key="9">
    <source>
        <dbReference type="SAM" id="Phobius"/>
    </source>
</evidence>
<evidence type="ECO:0000256" key="5">
    <source>
        <dbReference type="ARBA" id="ARBA00022801"/>
    </source>
</evidence>
<keyword evidence="9" id="KW-0472">Membrane</keyword>
<evidence type="ECO:0000256" key="8">
    <source>
        <dbReference type="PIRSR" id="PIRSR601461-1"/>
    </source>
</evidence>
<organism evidence="11">
    <name type="scientific">Musa acuminata subsp. malaccensis</name>
    <name type="common">Wild banana</name>
    <name type="synonym">Musa malaccensis</name>
    <dbReference type="NCBI Taxonomy" id="214687"/>
    <lineage>
        <taxon>Eukaryota</taxon>
        <taxon>Viridiplantae</taxon>
        <taxon>Streptophyta</taxon>
        <taxon>Embryophyta</taxon>
        <taxon>Tracheophyta</taxon>
        <taxon>Spermatophyta</taxon>
        <taxon>Magnoliopsida</taxon>
        <taxon>Liliopsida</taxon>
        <taxon>Zingiberales</taxon>
        <taxon>Musaceae</taxon>
        <taxon>Musa</taxon>
    </lineage>
</organism>
<dbReference type="PROSITE" id="PS51767">
    <property type="entry name" value="PEPTIDASE_A1"/>
    <property type="match status" value="1"/>
</dbReference>
<evidence type="ECO:0000256" key="1">
    <source>
        <dbReference type="ARBA" id="ARBA00007447"/>
    </source>
</evidence>
<dbReference type="InterPro" id="IPR033121">
    <property type="entry name" value="PEPTIDASE_A1"/>
</dbReference>
<dbReference type="GO" id="GO:0006508">
    <property type="term" value="P:proteolysis"/>
    <property type="evidence" value="ECO:0007669"/>
    <property type="project" value="UniProtKB-KW"/>
</dbReference>
<dbReference type="AlphaFoldDB" id="A0A8D7B6L6"/>
<keyword evidence="5" id="KW-0378">Hydrolase</keyword>
<keyword evidence="3" id="KW-0732">Signal</keyword>
<keyword evidence="4" id="KW-0064">Aspartyl protease</keyword>
<keyword evidence="6" id="KW-1015">Disulfide bond</keyword>
<gene>
    <name evidence="11" type="ORF">GSMUA_55870.1</name>
</gene>
<feature type="active site" evidence="8">
    <location>
        <position position="356"/>
    </location>
</feature>
<name>A0A8D7B6L6_MUSAM</name>
<evidence type="ECO:0000256" key="7">
    <source>
        <dbReference type="ARBA" id="ARBA00023180"/>
    </source>
</evidence>
<feature type="domain" description="Peptidase A1" evidence="10">
    <location>
        <begin position="134"/>
        <end position="471"/>
    </location>
</feature>
<sequence>PSFIYINTARSHSTLTHTHTHTHTHTAMASSPSLLPLGLLLLLILVPFALAAPSHCATPPDQRSTINIFRASDPCSPFRPSVRSSSWEDTMMNFMTYDESRLTYLASLATSHRPSGRSFVPIAPGRQLLQIPNYVVRASLGTPAQPMLVALDTSSDAAWFPCTACTGCASTSTSASFDPSSSTTYRPLPCGSPQCAQVPNPSCPEGAASCAFNLTYGGSSVQAGLAQDILALASEVVQSYTFGCVQKMTGNSIPPQGLLGLGRGPLSFLSQTKDLYASTFSYCLPSFKSLNFSGTLRLGPIGQPTKIKTTTLLSNARRSSLYYVSMIGIRVGRRVLDIPPSAFAFDPATGAGTIIDSGTMFTRLVAPAYAALRDEFRRRVKAAGPVTSLGGFDTCYNGAIKPPAITLMFMGMNVTLPPDNALIHSTAGSITCLAMAAAPDNVNSVLNVIANVQQQNHRVFFDVPNARVGFAREFCTAAA</sequence>
<accession>A0A8D7B6L6</accession>
<dbReference type="InterPro" id="IPR032861">
    <property type="entry name" value="TAXi_N"/>
</dbReference>
<dbReference type="InterPro" id="IPR032799">
    <property type="entry name" value="TAXi_C"/>
</dbReference>
<dbReference type="Pfam" id="PF14543">
    <property type="entry name" value="TAXi_N"/>
    <property type="match status" value="1"/>
</dbReference>
<dbReference type="PANTHER" id="PTHR13683">
    <property type="entry name" value="ASPARTYL PROTEASES"/>
    <property type="match status" value="1"/>
</dbReference>
<feature type="active site" evidence="8">
    <location>
        <position position="152"/>
    </location>
</feature>
<dbReference type="FunFam" id="2.40.70.10:FF:000040">
    <property type="entry name" value="aspartyl protease AED3"/>
    <property type="match status" value="1"/>
</dbReference>
<evidence type="ECO:0000256" key="2">
    <source>
        <dbReference type="ARBA" id="ARBA00022670"/>
    </source>
</evidence>
<protein>
    <submittedName>
        <fullName evidence="11">(wild Malaysian banana) hypothetical protein</fullName>
    </submittedName>
</protein>
<dbReference type="SUPFAM" id="SSF50630">
    <property type="entry name" value="Acid proteases"/>
    <property type="match status" value="1"/>
</dbReference>
<evidence type="ECO:0000259" key="10">
    <source>
        <dbReference type="PROSITE" id="PS51767"/>
    </source>
</evidence>
<keyword evidence="9" id="KW-0812">Transmembrane</keyword>
<feature type="transmembrane region" description="Helical" evidence="9">
    <location>
        <begin position="34"/>
        <end position="52"/>
    </location>
</feature>
<evidence type="ECO:0000256" key="4">
    <source>
        <dbReference type="ARBA" id="ARBA00022750"/>
    </source>
</evidence>
<dbReference type="PANTHER" id="PTHR13683:SF798">
    <property type="entry name" value="ASPARTYL PROTEASE AED3-LIKE"/>
    <property type="match status" value="1"/>
</dbReference>
<dbReference type="InterPro" id="IPR021109">
    <property type="entry name" value="Peptidase_aspartic_dom_sf"/>
</dbReference>